<keyword evidence="8" id="KW-1185">Reference proteome</keyword>
<dbReference type="AlphaFoldDB" id="A0A285QX87"/>
<feature type="domain" description="Peptidase S24/S26A/S26B/S26C" evidence="6">
    <location>
        <begin position="83"/>
        <end position="197"/>
    </location>
</feature>
<evidence type="ECO:0000313" key="7">
    <source>
        <dbReference type="EMBL" id="SOB86533.1"/>
    </source>
</evidence>
<keyword evidence="2" id="KW-0378">Hydrolase</keyword>
<dbReference type="InterPro" id="IPR036286">
    <property type="entry name" value="LexA/Signal_pep-like_sf"/>
</dbReference>
<organism evidence="7 8">
    <name type="scientific">Sphingomonas guangdongensis</name>
    <dbReference type="NCBI Taxonomy" id="1141890"/>
    <lineage>
        <taxon>Bacteria</taxon>
        <taxon>Pseudomonadati</taxon>
        <taxon>Pseudomonadota</taxon>
        <taxon>Alphaproteobacteria</taxon>
        <taxon>Sphingomonadales</taxon>
        <taxon>Sphingomonadaceae</taxon>
        <taxon>Sphingomonas</taxon>
    </lineage>
</organism>
<dbReference type="RefSeq" id="WP_097063552.1">
    <property type="nucleotide sequence ID" value="NZ_OBMI01000002.1"/>
</dbReference>
<dbReference type="PROSITE" id="PS00501">
    <property type="entry name" value="SPASE_I_1"/>
    <property type="match status" value="1"/>
</dbReference>
<keyword evidence="1" id="KW-0645">Protease</keyword>
<dbReference type="GO" id="GO:0003677">
    <property type="term" value="F:DNA binding"/>
    <property type="evidence" value="ECO:0007669"/>
    <property type="project" value="UniProtKB-KW"/>
</dbReference>
<evidence type="ECO:0000256" key="5">
    <source>
        <dbReference type="ARBA" id="ARBA00023163"/>
    </source>
</evidence>
<evidence type="ECO:0000256" key="3">
    <source>
        <dbReference type="ARBA" id="ARBA00023015"/>
    </source>
</evidence>
<dbReference type="InterPro" id="IPR039418">
    <property type="entry name" value="LexA-like"/>
</dbReference>
<name>A0A285QX87_9SPHN</name>
<dbReference type="PANTHER" id="PTHR40661:SF3">
    <property type="entry name" value="FELS-1 PROPHAGE TRANSCRIPTIONAL REGULATOR"/>
    <property type="match status" value="1"/>
</dbReference>
<dbReference type="Pfam" id="PF00717">
    <property type="entry name" value="Peptidase_S24"/>
    <property type="match status" value="1"/>
</dbReference>
<keyword evidence="4" id="KW-0238">DNA-binding</keyword>
<dbReference type="InterPro" id="IPR019756">
    <property type="entry name" value="Pept_S26A_signal_pept_1_Ser-AS"/>
</dbReference>
<dbReference type="EMBL" id="OBMI01000002">
    <property type="protein sequence ID" value="SOB86533.1"/>
    <property type="molecule type" value="Genomic_DNA"/>
</dbReference>
<dbReference type="GO" id="GO:0016020">
    <property type="term" value="C:membrane"/>
    <property type="evidence" value="ECO:0007669"/>
    <property type="project" value="InterPro"/>
</dbReference>
<accession>A0A285QX87</accession>
<keyword evidence="5" id="KW-0804">Transcription</keyword>
<proteinExistence type="predicted"/>
<dbReference type="Gene3D" id="2.10.109.10">
    <property type="entry name" value="Umud Fragment, subunit A"/>
    <property type="match status" value="1"/>
</dbReference>
<gene>
    <name evidence="7" type="ORF">SAMN06297144_1639</name>
</gene>
<reference evidence="7 8" key="1">
    <citation type="submission" date="2017-07" db="EMBL/GenBank/DDBJ databases">
        <authorList>
            <person name="Sun Z.S."/>
            <person name="Albrecht U."/>
            <person name="Echele G."/>
            <person name="Lee C.C."/>
        </authorList>
    </citation>
    <scope>NUCLEOTIDE SEQUENCE [LARGE SCALE GENOMIC DNA]</scope>
    <source>
        <strain evidence="7 8">CGMCC 1.12672</strain>
    </source>
</reference>
<evidence type="ECO:0000256" key="4">
    <source>
        <dbReference type="ARBA" id="ARBA00023125"/>
    </source>
</evidence>
<keyword evidence="3" id="KW-0805">Transcription regulation</keyword>
<dbReference type="CDD" id="cd06529">
    <property type="entry name" value="S24_LexA-like"/>
    <property type="match status" value="1"/>
</dbReference>
<evidence type="ECO:0000256" key="1">
    <source>
        <dbReference type="ARBA" id="ARBA00022670"/>
    </source>
</evidence>
<protein>
    <submittedName>
        <fullName evidence="7">Peptidase S24-like</fullName>
    </submittedName>
</protein>
<evidence type="ECO:0000259" key="6">
    <source>
        <dbReference type="Pfam" id="PF00717"/>
    </source>
</evidence>
<dbReference type="OrthoDB" id="528805at2"/>
<dbReference type="GO" id="GO:0004252">
    <property type="term" value="F:serine-type endopeptidase activity"/>
    <property type="evidence" value="ECO:0007669"/>
    <property type="project" value="InterPro"/>
</dbReference>
<evidence type="ECO:0000256" key="2">
    <source>
        <dbReference type="ARBA" id="ARBA00022801"/>
    </source>
</evidence>
<dbReference type="SUPFAM" id="SSF51306">
    <property type="entry name" value="LexA/Signal peptidase"/>
    <property type="match status" value="1"/>
</dbReference>
<dbReference type="PANTHER" id="PTHR40661">
    <property type="match status" value="1"/>
</dbReference>
<dbReference type="InterPro" id="IPR015927">
    <property type="entry name" value="Peptidase_S24_S26A/B/C"/>
</dbReference>
<evidence type="ECO:0000313" key="8">
    <source>
        <dbReference type="Proteomes" id="UP000219494"/>
    </source>
</evidence>
<dbReference type="Proteomes" id="UP000219494">
    <property type="component" value="Unassembled WGS sequence"/>
</dbReference>
<sequence>MDGDAQRTALRALIARDGVSLATLSRALGRNAAWVQQFLARGTPRVLPEGDRATLARFFGVDEAALGGAPSPIVTVPWLDIAVSAGPGRFATGERVVAEAGYAAADLERLGVAAADAGIFPVAGDSMYPTLQDGDRILVDRGRRQPGPAGAIWVIRVGDALFVKRLARAGLHWRIISDNAAEEQRPAAEVTVLGRVVQLVRTL</sequence>
<dbReference type="GO" id="GO:0006508">
    <property type="term" value="P:proteolysis"/>
    <property type="evidence" value="ECO:0007669"/>
    <property type="project" value="UniProtKB-KW"/>
</dbReference>